<dbReference type="PANTHER" id="PTHR23028:SF53">
    <property type="entry name" value="ACYL_TRANSF_3 DOMAIN-CONTAINING PROTEIN"/>
    <property type="match status" value="1"/>
</dbReference>
<dbReference type="InterPro" id="IPR043968">
    <property type="entry name" value="SGNH"/>
</dbReference>
<evidence type="ECO:0000313" key="4">
    <source>
        <dbReference type="EMBL" id="QGG40239.1"/>
    </source>
</evidence>
<dbReference type="InterPro" id="IPR050879">
    <property type="entry name" value="Acyltransferase_3"/>
</dbReference>
<keyword evidence="4" id="KW-0808">Transferase</keyword>
<feature type="transmembrane region" description="Helical" evidence="1">
    <location>
        <begin position="375"/>
        <end position="394"/>
    </location>
</feature>
<feature type="transmembrane region" description="Helical" evidence="1">
    <location>
        <begin position="270"/>
        <end position="290"/>
    </location>
</feature>
<evidence type="ECO:0000256" key="1">
    <source>
        <dbReference type="SAM" id="Phobius"/>
    </source>
</evidence>
<feature type="transmembrane region" description="Helical" evidence="1">
    <location>
        <begin position="311"/>
        <end position="332"/>
    </location>
</feature>
<protein>
    <submittedName>
        <fullName evidence="4">Acyltransferase family protein</fullName>
    </submittedName>
</protein>
<dbReference type="Proteomes" id="UP000392064">
    <property type="component" value="Chromosome"/>
</dbReference>
<gene>
    <name evidence="4" type="ORF">GEV26_01975</name>
</gene>
<feature type="transmembrane region" description="Helical" evidence="1">
    <location>
        <begin position="338"/>
        <end position="355"/>
    </location>
</feature>
<evidence type="ECO:0000313" key="5">
    <source>
        <dbReference type="Proteomes" id="UP000392064"/>
    </source>
</evidence>
<feature type="domain" description="Acyltransferase 3" evidence="2">
    <location>
        <begin position="20"/>
        <end position="351"/>
    </location>
</feature>
<feature type="transmembrane region" description="Helical" evidence="1">
    <location>
        <begin position="21"/>
        <end position="38"/>
    </location>
</feature>
<dbReference type="AlphaFoldDB" id="A0A5Q2MEU4"/>
<dbReference type="InterPro" id="IPR002656">
    <property type="entry name" value="Acyl_transf_3_dom"/>
</dbReference>
<keyword evidence="1" id="KW-0472">Membrane</keyword>
<reference evidence="4 5" key="1">
    <citation type="submission" date="2019-11" db="EMBL/GenBank/DDBJ databases">
        <authorList>
            <person name="Li J."/>
        </authorList>
    </citation>
    <scope>NUCLEOTIDE SEQUENCE [LARGE SCALE GENOMIC DNA]</scope>
    <source>
        <strain evidence="4 5">MF47</strain>
    </source>
</reference>
<dbReference type="GO" id="GO:0009103">
    <property type="term" value="P:lipopolysaccharide biosynthetic process"/>
    <property type="evidence" value="ECO:0007669"/>
    <property type="project" value="TreeGrafter"/>
</dbReference>
<dbReference type="EMBL" id="CP045737">
    <property type="protein sequence ID" value="QGG40239.1"/>
    <property type="molecule type" value="Genomic_DNA"/>
</dbReference>
<feature type="domain" description="SGNH" evidence="3">
    <location>
        <begin position="462"/>
        <end position="685"/>
    </location>
</feature>
<keyword evidence="4" id="KW-0012">Acyltransferase</keyword>
<proteinExistence type="predicted"/>
<feature type="transmembrane region" description="Helical" evidence="1">
    <location>
        <begin position="159"/>
        <end position="178"/>
    </location>
</feature>
<keyword evidence="1" id="KW-0812">Transmembrane</keyword>
<feature type="transmembrane region" description="Helical" evidence="1">
    <location>
        <begin position="44"/>
        <end position="65"/>
    </location>
</feature>
<feature type="transmembrane region" description="Helical" evidence="1">
    <location>
        <begin position="185"/>
        <end position="202"/>
    </location>
</feature>
<dbReference type="GO" id="GO:0016020">
    <property type="term" value="C:membrane"/>
    <property type="evidence" value="ECO:0007669"/>
    <property type="project" value="TreeGrafter"/>
</dbReference>
<accession>A0A5Q2MEU4</accession>
<dbReference type="PANTHER" id="PTHR23028">
    <property type="entry name" value="ACETYLTRANSFERASE"/>
    <property type="match status" value="1"/>
</dbReference>
<feature type="transmembrane region" description="Helical" evidence="1">
    <location>
        <begin position="245"/>
        <end position="264"/>
    </location>
</feature>
<feature type="transmembrane region" description="Helical" evidence="1">
    <location>
        <begin position="86"/>
        <end position="106"/>
    </location>
</feature>
<organism evidence="4 5">
    <name type="scientific">Aeromicrobium yanjiei</name>
    <dbReference type="NCBI Taxonomy" id="2662028"/>
    <lineage>
        <taxon>Bacteria</taxon>
        <taxon>Bacillati</taxon>
        <taxon>Actinomycetota</taxon>
        <taxon>Actinomycetes</taxon>
        <taxon>Propionibacteriales</taxon>
        <taxon>Nocardioidaceae</taxon>
        <taxon>Aeromicrobium</taxon>
    </lineage>
</organism>
<sequence length="702" mass="76670">MAQHRSSRRRLIGGHVLRADVQALRALAVVAVVVYHLWPEALPGGFTGVDVFFVISGFLITDHLAREVDRTGTLDLRRFWAGRARRLLPASLLVLLVTAVAVLLTVPRNLQERFLTEVAASALYVQNWQLARDSVDYLGAENLPSPVQHFWSLSVEEQFYVGLPMVIIVAILAARLFVLDRYRAIFGVLVIVTALSFAYSIHLSSASPGTAYFSTFTRGWEFGLGGIAAFAPPLIATLTRRGLVVVRTAAVLAFAAIIGSMVVIDGDTPFPGWAAAVPVLATVVLMRWGVPTFMTPLGRFAPVALLGRISYSLYLWHWPLIVIVPFITLHPLTTSDKIAIFAAAVILSWLSTRCLEEPIRFWNLPRLRPSHVLGATLAAMAPVMVVALAGRAYVEDVRSDEVTASAKVLDDLPACVGAAAIDADATGCGDPLGRPLTVVDPAVAAQEEPDFRDCWATNGVEELNMCSFGPQTGYDLHLFAVGDSHAAALLETYRYMAEKNDWRIDVAAHAGCYWTAADIDLDGEDQEAACRAWQANLTDHLRESKGTYDAVLTTHATSLRIGDRPEGLSRTETVVWGLVEAWKETDAPVVAIVDNPRSTDTNAQCVERNGVDDPQRCGTSRSYGLRRFDGNAEAVAQSPRAALVDMTDYYCTATRCPSVIGGVSVYRDQTHLTTTYVRTLAPYLDRRVRKALRELEVVPGGR</sequence>
<feature type="transmembrane region" description="Helical" evidence="1">
    <location>
        <begin position="222"/>
        <end position="238"/>
    </location>
</feature>
<evidence type="ECO:0000259" key="3">
    <source>
        <dbReference type="Pfam" id="PF19040"/>
    </source>
</evidence>
<dbReference type="Pfam" id="PF01757">
    <property type="entry name" value="Acyl_transf_3"/>
    <property type="match status" value="1"/>
</dbReference>
<name>A0A5Q2MEU4_9ACTN</name>
<keyword evidence="1" id="KW-1133">Transmembrane helix</keyword>
<dbReference type="Pfam" id="PF19040">
    <property type="entry name" value="SGNH"/>
    <property type="match status" value="1"/>
</dbReference>
<dbReference type="GO" id="GO:0016747">
    <property type="term" value="F:acyltransferase activity, transferring groups other than amino-acyl groups"/>
    <property type="evidence" value="ECO:0007669"/>
    <property type="project" value="InterPro"/>
</dbReference>
<evidence type="ECO:0000259" key="2">
    <source>
        <dbReference type="Pfam" id="PF01757"/>
    </source>
</evidence>
<dbReference type="RefSeq" id="WP_153651511.1">
    <property type="nucleotide sequence ID" value="NZ_CP045737.1"/>
</dbReference>
<dbReference type="KEGG" id="aef:GEV26_01975"/>
<keyword evidence="5" id="KW-1185">Reference proteome</keyword>